<proteinExistence type="predicted"/>
<dbReference type="AlphaFoldDB" id="A0A075LSN9"/>
<sequence>MAEYFNKIANRYDSWYLTKTGQYVDRTEKRLIFSMMHTKKGRALDLGCGTGNYTLELYKRGFNVVGTDLSFEMLKIAKTKLPNVPFIKANAYNLPFKDESFDLVLSVTMFEFLKEPEKAVKEIYRVLKPNGEVVIGTMNGRSSWFFFKRLKSLFVETAYRYARFYTPKELEDILLSTGFKEVESRGIIYFPSFFPFLSLAEKMDERFSERLKEIGAFIAVRGVKDKTV</sequence>
<dbReference type="OrthoDB" id="1018at2157"/>
<dbReference type="Gene3D" id="3.40.50.150">
    <property type="entry name" value="Vaccinia Virus protein VP39"/>
    <property type="match status" value="1"/>
</dbReference>
<dbReference type="SUPFAM" id="SSF53335">
    <property type="entry name" value="S-adenosyl-L-methionine-dependent methyltransferases"/>
    <property type="match status" value="1"/>
</dbReference>
<dbReference type="EMBL" id="CP006019">
    <property type="protein sequence ID" value="AIF69770.1"/>
    <property type="molecule type" value="Genomic_DNA"/>
</dbReference>
<dbReference type="InterPro" id="IPR029063">
    <property type="entry name" value="SAM-dependent_MTases_sf"/>
</dbReference>
<dbReference type="KEGG" id="ppac:PAP_06880"/>
<dbReference type="CDD" id="cd02440">
    <property type="entry name" value="AdoMet_MTases"/>
    <property type="match status" value="1"/>
</dbReference>
<dbReference type="PANTHER" id="PTHR43591">
    <property type="entry name" value="METHYLTRANSFERASE"/>
    <property type="match status" value="1"/>
</dbReference>
<dbReference type="HOGENOM" id="CLU_037990_14_0_2"/>
<accession>A0A075LSN9</accession>
<dbReference type="InterPro" id="IPR013216">
    <property type="entry name" value="Methyltransf_11"/>
</dbReference>
<dbReference type="RefSeq" id="WP_048165291.1">
    <property type="nucleotide sequence ID" value="NZ_CP006019.1"/>
</dbReference>
<dbReference type="GeneID" id="24842490"/>
<name>A0A075LSN9_9EURY</name>
<reference evidence="3" key="1">
    <citation type="submission" date="2013-06" db="EMBL/GenBank/DDBJ databases">
        <title>Complete Genome Sequence of Hyperthermophilic Palaeococcus pacificus DY20341T, Isolated from a Deep-Sea Hydrothermal Sediments.</title>
        <authorList>
            <person name="Zeng X."/>
            <person name="Shao Z."/>
        </authorList>
    </citation>
    <scope>NUCLEOTIDE SEQUENCE [LARGE SCALE GENOMIC DNA]</scope>
    <source>
        <strain evidence="3">DY20341</strain>
    </source>
</reference>
<reference evidence="2 3" key="2">
    <citation type="journal article" date="2015" name="Genome Announc.">
        <title>Complete Genome Sequence of Hyperthermophilic Piezophilic Archaeon Palaeococcus pacificus DY20341T, Isolated from Deep-Sea Hydrothermal Sediments.</title>
        <authorList>
            <person name="Zeng X."/>
            <person name="Jebbar M."/>
            <person name="Shao Z."/>
        </authorList>
    </citation>
    <scope>NUCLEOTIDE SEQUENCE [LARGE SCALE GENOMIC DNA]</scope>
    <source>
        <strain evidence="2 3">DY20341</strain>
    </source>
</reference>
<protein>
    <submittedName>
        <fullName evidence="2">Ubiquinone biosynthesis protein UbiE</fullName>
    </submittedName>
</protein>
<dbReference type="eggNOG" id="arCOG01773">
    <property type="taxonomic scope" value="Archaea"/>
</dbReference>
<organism evidence="2 3">
    <name type="scientific">Palaeococcus pacificus DY20341</name>
    <dbReference type="NCBI Taxonomy" id="1343739"/>
    <lineage>
        <taxon>Archaea</taxon>
        <taxon>Methanobacteriati</taxon>
        <taxon>Methanobacteriota</taxon>
        <taxon>Thermococci</taxon>
        <taxon>Thermococcales</taxon>
        <taxon>Thermococcaceae</taxon>
        <taxon>Palaeococcus</taxon>
    </lineage>
</organism>
<dbReference type="Proteomes" id="UP000027981">
    <property type="component" value="Chromosome"/>
</dbReference>
<gene>
    <name evidence="2" type="ORF">PAP_06880</name>
</gene>
<keyword evidence="3" id="KW-1185">Reference proteome</keyword>
<evidence type="ECO:0000313" key="2">
    <source>
        <dbReference type="EMBL" id="AIF69770.1"/>
    </source>
</evidence>
<dbReference type="GO" id="GO:0008757">
    <property type="term" value="F:S-adenosylmethionine-dependent methyltransferase activity"/>
    <property type="evidence" value="ECO:0007669"/>
    <property type="project" value="InterPro"/>
</dbReference>
<feature type="domain" description="Methyltransferase type 11" evidence="1">
    <location>
        <begin position="44"/>
        <end position="135"/>
    </location>
</feature>
<dbReference type="Pfam" id="PF08241">
    <property type="entry name" value="Methyltransf_11"/>
    <property type="match status" value="1"/>
</dbReference>
<evidence type="ECO:0000259" key="1">
    <source>
        <dbReference type="Pfam" id="PF08241"/>
    </source>
</evidence>
<dbReference type="STRING" id="1343739.PAP_06880"/>
<keyword evidence="2" id="KW-0830">Ubiquinone</keyword>
<evidence type="ECO:0000313" key="3">
    <source>
        <dbReference type="Proteomes" id="UP000027981"/>
    </source>
</evidence>